<feature type="domain" description="Peptidase M24" evidence="1">
    <location>
        <begin position="141"/>
        <end position="375"/>
    </location>
</feature>
<dbReference type="SUPFAM" id="SSF55920">
    <property type="entry name" value="Creatinase/aminopeptidase"/>
    <property type="match status" value="1"/>
</dbReference>
<dbReference type="EMBL" id="CP046244">
    <property type="protein sequence ID" value="QGP90918.1"/>
    <property type="molecule type" value="Genomic_DNA"/>
</dbReference>
<feature type="domain" description="Creatinase N-terminal" evidence="2">
    <location>
        <begin position="9"/>
        <end position="134"/>
    </location>
</feature>
<name>A0A6I5ZM44_9FIRM</name>
<keyword evidence="3" id="KW-0645">Protease</keyword>
<keyword evidence="3" id="KW-0378">Hydrolase</keyword>
<dbReference type="InterPro" id="IPR036005">
    <property type="entry name" value="Creatinase/aminopeptidase-like"/>
</dbReference>
<dbReference type="EC" id="3.4.11.18" evidence="3"/>
<dbReference type="InterPro" id="IPR000587">
    <property type="entry name" value="Creatinase_N"/>
</dbReference>
<dbReference type="SUPFAM" id="SSF53092">
    <property type="entry name" value="Creatinase/prolidase N-terminal domain"/>
    <property type="match status" value="1"/>
</dbReference>
<dbReference type="PANTHER" id="PTHR46112">
    <property type="entry name" value="AMINOPEPTIDASE"/>
    <property type="match status" value="1"/>
</dbReference>
<dbReference type="Pfam" id="PF00557">
    <property type="entry name" value="Peptidase_M24"/>
    <property type="match status" value="1"/>
</dbReference>
<dbReference type="InterPro" id="IPR000994">
    <property type="entry name" value="Pept_M24"/>
</dbReference>
<protein>
    <submittedName>
        <fullName evidence="3">Methionine aminopeptidase</fullName>
        <ecNumber evidence="3">3.4.11.18</ecNumber>
    </submittedName>
</protein>
<dbReference type="RefSeq" id="WP_156271370.1">
    <property type="nucleotide sequence ID" value="NZ_CP046244.1"/>
</dbReference>
<dbReference type="AlphaFoldDB" id="A0A6I5ZM44"/>
<dbReference type="PANTHER" id="PTHR46112:SF2">
    <property type="entry name" value="XAA-PRO AMINOPEPTIDASE P-RELATED"/>
    <property type="match status" value="1"/>
</dbReference>
<evidence type="ECO:0000313" key="3">
    <source>
        <dbReference type="EMBL" id="QGP90918.1"/>
    </source>
</evidence>
<dbReference type="CDD" id="cd01066">
    <property type="entry name" value="APP_MetAP"/>
    <property type="match status" value="1"/>
</dbReference>
<evidence type="ECO:0000259" key="2">
    <source>
        <dbReference type="Pfam" id="PF01321"/>
    </source>
</evidence>
<dbReference type="Gene3D" id="3.40.350.10">
    <property type="entry name" value="Creatinase/prolidase N-terminal domain"/>
    <property type="match status" value="1"/>
</dbReference>
<sequence>MTTTEYQERLRRFQEALQARELDGALIFQAADLYYLSGTAQSCHLFVPATGEPLLLAYRDTARAQAEAALNQVLPLGSFREIPGLLAGTGGSGLKRLGLEMDVIPLSLFRRYQALFPDCQWVDISQILRSQRMVKSGQELEALRYAAGRHAEVFKYISSVIKPGMTELEIAAEFEGYARRLGHQGTKRFRGQEQGMIPGIVAAGANSALASCFDVPLAGRGLTPLYPLGPSRHRWEAGEPLLIDYAGVYGDYTVDQTRIYLDATAAPVLQKAQETAMEIAARVAEKARPGVTAGELYDLAVTMASRAGLGEHFMGHGRQVSYIGHGIGLELNEWPVIARGDKTVLATGMVFALEPKFVFPGQGSAGVEDTYVVTENGAVSLTY</sequence>
<dbReference type="InterPro" id="IPR029149">
    <property type="entry name" value="Creatin/AminoP/Spt16_N"/>
</dbReference>
<keyword evidence="3" id="KW-0031">Aminopeptidase</keyword>
<dbReference type="Gene3D" id="3.90.230.10">
    <property type="entry name" value="Creatinase/methionine aminopeptidase superfamily"/>
    <property type="match status" value="1"/>
</dbReference>
<reference evidence="3 4" key="1">
    <citation type="submission" date="2019-11" db="EMBL/GenBank/DDBJ databases">
        <title>Genome sequence of Moorella glycerini DSM11254.</title>
        <authorList>
            <person name="Poehlein A."/>
            <person name="Boeer T."/>
            <person name="Daniel R."/>
        </authorList>
    </citation>
    <scope>NUCLEOTIDE SEQUENCE [LARGE SCALE GENOMIC DNA]</scope>
    <source>
        <strain evidence="3 4">DSM 11254</strain>
    </source>
</reference>
<gene>
    <name evidence="3" type="primary">map_2</name>
    <name evidence="3" type="ORF">MGLY_02350</name>
</gene>
<organism evidence="3 4">
    <name type="scientific">Neomoorella glycerini</name>
    <dbReference type="NCBI Taxonomy" id="55779"/>
    <lineage>
        <taxon>Bacteria</taxon>
        <taxon>Bacillati</taxon>
        <taxon>Bacillota</taxon>
        <taxon>Clostridia</taxon>
        <taxon>Neomoorellales</taxon>
        <taxon>Neomoorellaceae</taxon>
        <taxon>Neomoorella</taxon>
    </lineage>
</organism>
<keyword evidence="4" id="KW-1185">Reference proteome</keyword>
<accession>A0A6I5ZM44</accession>
<dbReference type="Proteomes" id="UP000425916">
    <property type="component" value="Chromosome"/>
</dbReference>
<dbReference type="OrthoDB" id="9806388at2"/>
<evidence type="ECO:0000259" key="1">
    <source>
        <dbReference type="Pfam" id="PF00557"/>
    </source>
</evidence>
<dbReference type="GO" id="GO:0004239">
    <property type="term" value="F:initiator methionyl aminopeptidase activity"/>
    <property type="evidence" value="ECO:0007669"/>
    <property type="project" value="UniProtKB-EC"/>
</dbReference>
<dbReference type="InterPro" id="IPR050659">
    <property type="entry name" value="Peptidase_M24B"/>
</dbReference>
<evidence type="ECO:0000313" key="4">
    <source>
        <dbReference type="Proteomes" id="UP000425916"/>
    </source>
</evidence>
<dbReference type="Pfam" id="PF01321">
    <property type="entry name" value="Creatinase_N"/>
    <property type="match status" value="1"/>
</dbReference>
<proteinExistence type="predicted"/>